<evidence type="ECO:0000313" key="2">
    <source>
        <dbReference type="Proteomes" id="UP000499080"/>
    </source>
</evidence>
<reference evidence="1 2" key="1">
    <citation type="journal article" date="2019" name="Sci. Rep.">
        <title>Orb-weaving spider Araneus ventricosus genome elucidates the spidroin gene catalogue.</title>
        <authorList>
            <person name="Kono N."/>
            <person name="Nakamura H."/>
            <person name="Ohtoshi R."/>
            <person name="Moran D.A.P."/>
            <person name="Shinohara A."/>
            <person name="Yoshida Y."/>
            <person name="Fujiwara M."/>
            <person name="Mori M."/>
            <person name="Tomita M."/>
            <person name="Arakawa K."/>
        </authorList>
    </citation>
    <scope>NUCLEOTIDE SEQUENCE [LARGE SCALE GENOMIC DNA]</scope>
</reference>
<dbReference type="Proteomes" id="UP000499080">
    <property type="component" value="Unassembled WGS sequence"/>
</dbReference>
<keyword evidence="2" id="KW-1185">Reference proteome</keyword>
<organism evidence="1 2">
    <name type="scientific">Araneus ventricosus</name>
    <name type="common">Orbweaver spider</name>
    <name type="synonym">Epeira ventricosa</name>
    <dbReference type="NCBI Taxonomy" id="182803"/>
    <lineage>
        <taxon>Eukaryota</taxon>
        <taxon>Metazoa</taxon>
        <taxon>Ecdysozoa</taxon>
        <taxon>Arthropoda</taxon>
        <taxon>Chelicerata</taxon>
        <taxon>Arachnida</taxon>
        <taxon>Araneae</taxon>
        <taxon>Araneomorphae</taxon>
        <taxon>Entelegynae</taxon>
        <taxon>Araneoidea</taxon>
        <taxon>Araneidae</taxon>
        <taxon>Araneus</taxon>
    </lineage>
</organism>
<comment type="caution">
    <text evidence="1">The sequence shown here is derived from an EMBL/GenBank/DDBJ whole genome shotgun (WGS) entry which is preliminary data.</text>
</comment>
<sequence length="96" mass="10722">MKLSLSLIPNLIGVSERYPLCPHLIGFIHPLCPHTSVSSILSVLIHRFHPSSPSSSIGFIHPLRPHPSVPSILSVLIHRFHPSSSTGFIHRFHFHL</sequence>
<gene>
    <name evidence="1" type="ORF">AVEN_141768_1</name>
</gene>
<accession>A0A4Y2WML5</accession>
<proteinExistence type="predicted"/>
<name>A0A4Y2WML5_ARAVE</name>
<dbReference type="EMBL" id="BGPR01063090">
    <property type="protein sequence ID" value="GBO38389.1"/>
    <property type="molecule type" value="Genomic_DNA"/>
</dbReference>
<protein>
    <submittedName>
        <fullName evidence="1">Uncharacterized protein</fullName>
    </submittedName>
</protein>
<dbReference type="AlphaFoldDB" id="A0A4Y2WML5"/>
<evidence type="ECO:0000313" key="1">
    <source>
        <dbReference type="EMBL" id="GBO38389.1"/>
    </source>
</evidence>